<dbReference type="SUPFAM" id="SSF56801">
    <property type="entry name" value="Acetyl-CoA synthetase-like"/>
    <property type="match status" value="1"/>
</dbReference>
<evidence type="ECO:0000256" key="1">
    <source>
        <dbReference type="ARBA" id="ARBA00022598"/>
    </source>
</evidence>
<organism evidence="5 6">
    <name type="scientific">Litomosoides sigmodontis</name>
    <name type="common">Filarial nematode worm</name>
    <dbReference type="NCBI Taxonomy" id="42156"/>
    <lineage>
        <taxon>Eukaryota</taxon>
        <taxon>Metazoa</taxon>
        <taxon>Ecdysozoa</taxon>
        <taxon>Nematoda</taxon>
        <taxon>Chromadorea</taxon>
        <taxon>Rhabditida</taxon>
        <taxon>Spirurina</taxon>
        <taxon>Spiruromorpha</taxon>
        <taxon>Filarioidea</taxon>
        <taxon>Onchocercidae</taxon>
        <taxon>Litomosoides</taxon>
    </lineage>
</organism>
<dbReference type="Proteomes" id="UP000277928">
    <property type="component" value="Unassembled WGS sequence"/>
</dbReference>
<dbReference type="EMBL" id="UYRX01001828">
    <property type="protein sequence ID" value="VDM92231.1"/>
    <property type="molecule type" value="Genomic_DNA"/>
</dbReference>
<evidence type="ECO:0000259" key="4">
    <source>
        <dbReference type="Pfam" id="PF00501"/>
    </source>
</evidence>
<feature type="domain" description="AMP-dependent synthetase/ligase" evidence="4">
    <location>
        <begin position="75"/>
        <end position="485"/>
    </location>
</feature>
<reference evidence="5 6" key="1">
    <citation type="submission" date="2018-08" db="EMBL/GenBank/DDBJ databases">
        <authorList>
            <person name="Laetsch R D."/>
            <person name="Stevens L."/>
            <person name="Kumar S."/>
            <person name="Blaxter L. M."/>
        </authorList>
    </citation>
    <scope>NUCLEOTIDE SEQUENCE [LARGE SCALE GENOMIC DNA]</scope>
</reference>
<keyword evidence="6" id="KW-1185">Reference proteome</keyword>
<evidence type="ECO:0000256" key="3">
    <source>
        <dbReference type="ARBA" id="ARBA00026121"/>
    </source>
</evidence>
<dbReference type="Gene3D" id="3.40.50.12780">
    <property type="entry name" value="N-terminal domain of ligase-like"/>
    <property type="match status" value="1"/>
</dbReference>
<dbReference type="EC" id="6.2.1.3" evidence="3"/>
<evidence type="ECO:0000313" key="6">
    <source>
        <dbReference type="Proteomes" id="UP000277928"/>
    </source>
</evidence>
<dbReference type="STRING" id="42156.A0A3P7M731"/>
<dbReference type="InterPro" id="IPR042099">
    <property type="entry name" value="ANL_N_sf"/>
</dbReference>
<dbReference type="GO" id="GO:0004467">
    <property type="term" value="F:long-chain fatty acid-CoA ligase activity"/>
    <property type="evidence" value="ECO:0007669"/>
    <property type="project" value="UniProtKB-EC"/>
</dbReference>
<dbReference type="InterPro" id="IPR000873">
    <property type="entry name" value="AMP-dep_synth/lig_dom"/>
</dbReference>
<dbReference type="AlphaFoldDB" id="A0A3P7M731"/>
<proteinExistence type="predicted"/>
<dbReference type="PANTHER" id="PTHR43272">
    <property type="entry name" value="LONG-CHAIN-FATTY-ACID--COA LIGASE"/>
    <property type="match status" value="1"/>
</dbReference>
<dbReference type="OMA" id="FDHNDVY"/>
<evidence type="ECO:0000313" key="5">
    <source>
        <dbReference type="EMBL" id="VDM92231.1"/>
    </source>
</evidence>
<dbReference type="GO" id="GO:0005783">
    <property type="term" value="C:endoplasmic reticulum"/>
    <property type="evidence" value="ECO:0007669"/>
    <property type="project" value="TreeGrafter"/>
</dbReference>
<dbReference type="InterPro" id="IPR020845">
    <property type="entry name" value="AMP-binding_CS"/>
</dbReference>
<sequence>MSTNYRRIPTKFPRFTTYARTIPGPEGIHESVLIGENELLEYPPDGNVTTMFELLQRAIWLTNNGDFIGEQTGNGTYEWITYKQVYTASHKIGSALLQLGIGAGETSRIGIAGLNSARYIIAQNALMNYSIVSVPLYYNYNIEILCTIIDRCNLELIFCDTVRRANEFVAEIQRRKFKTLKKIIVLNDSKEQIDREFCKHSEIEVYDWDYALELGEAHLKPVTPPSPSSIYIICHTSGTTGTPKGVQLSHRAILVSMSGLYVQWCLPPHDIVFDHNDVYISFLSLAHVYEQLFQAFIIYIGGRIGIFGGDPKRLLHDMQMLRPTIAAFVPRLLNRYYDVVMEDVRRQNIIKRFIFHLALKCKLRQLAKGQLHFNTIWDKTIFKKTRALFGGRLRLIAAGGAPTSTTVINFSRVAYGCLLIEGYGQTECSAAGTITLPFDTVGGHVGGPAVWSQVKLVDVKDLGYTAEENTGEVCFRGAGLMDGYFNDPELTSQTVDQEGWLHTGDIGMWLPNGSLRIIDRKNNLFKLAQADFVSPEQIENVYLQHPLVKQIFIYGSTIHEYLIGIVVVDVEKLRVDIQKTKKKSDFGNISTKSQQSVKEYLSDRNVRQYFLTKLRKFGSDKGLSSIEQVRNVYLLEEEFTIEAGLVTPTLKNIRNKLSSKYKDILDAMYREQLDSNLTPN</sequence>
<name>A0A3P7M731_LITSI</name>
<keyword evidence="1" id="KW-0436">Ligase</keyword>
<dbReference type="OrthoDB" id="1700726at2759"/>
<gene>
    <name evidence="5" type="ORF">NLS_LOCUS9697</name>
</gene>
<dbReference type="GO" id="GO:0016020">
    <property type="term" value="C:membrane"/>
    <property type="evidence" value="ECO:0007669"/>
    <property type="project" value="TreeGrafter"/>
</dbReference>
<accession>A0A3P7M731</accession>
<evidence type="ECO:0000256" key="2">
    <source>
        <dbReference type="ARBA" id="ARBA00022832"/>
    </source>
</evidence>
<dbReference type="Pfam" id="PF00501">
    <property type="entry name" value="AMP-binding"/>
    <property type="match status" value="1"/>
</dbReference>
<keyword evidence="2" id="KW-0443">Lipid metabolism</keyword>
<protein>
    <recommendedName>
        <fullName evidence="3">long-chain-fatty-acid--CoA ligase</fullName>
        <ecNumber evidence="3">6.2.1.3</ecNumber>
    </recommendedName>
</protein>
<dbReference type="PROSITE" id="PS00455">
    <property type="entry name" value="AMP_BINDING"/>
    <property type="match status" value="1"/>
</dbReference>
<dbReference type="PANTHER" id="PTHR43272:SF89">
    <property type="entry name" value="LONG-CHAIN-FATTY-ACID--COA LIGASE"/>
    <property type="match status" value="1"/>
</dbReference>
<keyword evidence="2" id="KW-0276">Fatty acid metabolism</keyword>